<gene>
    <name evidence="1" type="ORF">EUBHAL_00820</name>
</gene>
<reference evidence="1 2" key="2">
    <citation type="submission" date="2009-02" db="EMBL/GenBank/DDBJ databases">
        <title>Draft genome sequence of Eubacterium hallii (DSM 3353).</title>
        <authorList>
            <person name="Sudarsanam P."/>
            <person name="Ley R."/>
            <person name="Guruge J."/>
            <person name="Turnbaugh P.J."/>
            <person name="Mahowald M."/>
            <person name="Liep D."/>
            <person name="Gordon J."/>
        </authorList>
    </citation>
    <scope>NUCLEOTIDE SEQUENCE [LARGE SCALE GENOMIC DNA]</scope>
    <source>
        <strain evidence="1 2">DSM 3353</strain>
    </source>
</reference>
<dbReference type="Proteomes" id="UP000003174">
    <property type="component" value="Unassembled WGS sequence"/>
</dbReference>
<dbReference type="AlphaFoldDB" id="C0ETT8"/>
<dbReference type="EMBL" id="ACEP01000043">
    <property type="protein sequence ID" value="EEG37328.1"/>
    <property type="molecule type" value="Genomic_DNA"/>
</dbReference>
<protein>
    <submittedName>
        <fullName evidence="1">Uncharacterized protein</fullName>
    </submittedName>
</protein>
<reference evidence="1 2" key="1">
    <citation type="submission" date="2009-01" db="EMBL/GenBank/DDBJ databases">
        <authorList>
            <person name="Fulton L."/>
            <person name="Clifton S."/>
            <person name="Fulton B."/>
            <person name="Xu J."/>
            <person name="Minx P."/>
            <person name="Pepin K.H."/>
            <person name="Johnson M."/>
            <person name="Bhonagiri V."/>
            <person name="Nash W.E."/>
            <person name="Mardis E.R."/>
            <person name="Wilson R.K."/>
        </authorList>
    </citation>
    <scope>NUCLEOTIDE SEQUENCE [LARGE SCALE GENOMIC DNA]</scope>
    <source>
        <strain evidence="1 2">DSM 3353</strain>
    </source>
</reference>
<accession>C0ETT8</accession>
<organism evidence="1 2">
    <name type="scientific">Anaerobutyricum hallii DSM 3353</name>
    <dbReference type="NCBI Taxonomy" id="411469"/>
    <lineage>
        <taxon>Bacteria</taxon>
        <taxon>Bacillati</taxon>
        <taxon>Bacillota</taxon>
        <taxon>Clostridia</taxon>
        <taxon>Lachnospirales</taxon>
        <taxon>Lachnospiraceae</taxon>
        <taxon>Anaerobutyricum</taxon>
    </lineage>
</organism>
<name>C0ETT8_9FIRM</name>
<sequence>MVIGGFYFLILADYRMIIYLPEGCALAGSENLFIFGEIWGSIGRLRLAVELVFVSLD</sequence>
<comment type="caution">
    <text evidence="1">The sequence shown here is derived from an EMBL/GenBank/DDBJ whole genome shotgun (WGS) entry which is preliminary data.</text>
</comment>
<evidence type="ECO:0000313" key="1">
    <source>
        <dbReference type="EMBL" id="EEG37328.1"/>
    </source>
</evidence>
<evidence type="ECO:0000313" key="2">
    <source>
        <dbReference type="Proteomes" id="UP000003174"/>
    </source>
</evidence>
<proteinExistence type="predicted"/>